<keyword evidence="2" id="KW-1185">Reference proteome</keyword>
<dbReference type="EMBL" id="CM001883">
    <property type="protein sequence ID" value="EOY07956.1"/>
    <property type="molecule type" value="Genomic_DNA"/>
</dbReference>
<dbReference type="InParanoid" id="A0A061ESZ3"/>
<accession>A0A061ESZ3</accession>
<reference evidence="1 2" key="1">
    <citation type="journal article" date="2013" name="Genome Biol.">
        <title>The genome sequence of the most widely cultivated cacao type and its use to identify candidate genes regulating pod color.</title>
        <authorList>
            <person name="Motamayor J.C."/>
            <person name="Mockaitis K."/>
            <person name="Schmutz J."/>
            <person name="Haiminen N."/>
            <person name="Iii D.L."/>
            <person name="Cornejo O."/>
            <person name="Findley S.D."/>
            <person name="Zheng P."/>
            <person name="Utro F."/>
            <person name="Royaert S."/>
            <person name="Saski C."/>
            <person name="Jenkins J."/>
            <person name="Podicheti R."/>
            <person name="Zhao M."/>
            <person name="Scheffler B.E."/>
            <person name="Stack J.C."/>
            <person name="Feltus F.A."/>
            <person name="Mustiga G.M."/>
            <person name="Amores F."/>
            <person name="Phillips W."/>
            <person name="Marelli J.P."/>
            <person name="May G.D."/>
            <person name="Shapiro H."/>
            <person name="Ma J."/>
            <person name="Bustamante C.D."/>
            <person name="Schnell R.J."/>
            <person name="Main D."/>
            <person name="Gilbert D."/>
            <person name="Parida L."/>
            <person name="Kuhn D.N."/>
        </authorList>
    </citation>
    <scope>NUCLEOTIDE SEQUENCE [LARGE SCALE GENOMIC DNA]</scope>
    <source>
        <strain evidence="2">cv. Matina 1-6</strain>
    </source>
</reference>
<evidence type="ECO:0000313" key="2">
    <source>
        <dbReference type="Proteomes" id="UP000026915"/>
    </source>
</evidence>
<proteinExistence type="predicted"/>
<protein>
    <submittedName>
        <fullName evidence="1">Uncharacterized protein</fullName>
    </submittedName>
</protein>
<dbReference type="HOGENOM" id="CLU_2431415_0_0_1"/>
<sequence length="91" mass="10045">MIQALKRVLTFDSWSPRRHVVFPKVSIRKERSLHYLGTDAANDLTSPSMVKNPPRAGMSLLGAPPGPADLRSTSAFLSPNFPAKLLLKVFE</sequence>
<evidence type="ECO:0000313" key="1">
    <source>
        <dbReference type="EMBL" id="EOY07956.1"/>
    </source>
</evidence>
<gene>
    <name evidence="1" type="ORF">TCM_022289</name>
</gene>
<dbReference type="Proteomes" id="UP000026915">
    <property type="component" value="Chromosome 5"/>
</dbReference>
<dbReference type="AlphaFoldDB" id="A0A061ESZ3"/>
<name>A0A061ESZ3_THECC</name>
<organism evidence="1 2">
    <name type="scientific">Theobroma cacao</name>
    <name type="common">Cacao</name>
    <name type="synonym">Cocoa</name>
    <dbReference type="NCBI Taxonomy" id="3641"/>
    <lineage>
        <taxon>Eukaryota</taxon>
        <taxon>Viridiplantae</taxon>
        <taxon>Streptophyta</taxon>
        <taxon>Embryophyta</taxon>
        <taxon>Tracheophyta</taxon>
        <taxon>Spermatophyta</taxon>
        <taxon>Magnoliopsida</taxon>
        <taxon>eudicotyledons</taxon>
        <taxon>Gunneridae</taxon>
        <taxon>Pentapetalae</taxon>
        <taxon>rosids</taxon>
        <taxon>malvids</taxon>
        <taxon>Malvales</taxon>
        <taxon>Malvaceae</taxon>
        <taxon>Byttnerioideae</taxon>
        <taxon>Theobroma</taxon>
    </lineage>
</organism>
<dbReference type="Gramene" id="EOY07956">
    <property type="protein sequence ID" value="EOY07956"/>
    <property type="gene ID" value="TCM_022289"/>
</dbReference>